<evidence type="ECO:0000256" key="1">
    <source>
        <dbReference type="ARBA" id="ARBA00022737"/>
    </source>
</evidence>
<feature type="repeat" description="ANK" evidence="3">
    <location>
        <begin position="104"/>
        <end position="136"/>
    </location>
</feature>
<dbReference type="InterPro" id="IPR036770">
    <property type="entry name" value="Ankyrin_rpt-contain_sf"/>
</dbReference>
<evidence type="ECO:0000256" key="2">
    <source>
        <dbReference type="ARBA" id="ARBA00023043"/>
    </source>
</evidence>
<dbReference type="PROSITE" id="PS50088">
    <property type="entry name" value="ANK_REPEAT"/>
    <property type="match status" value="23"/>
</dbReference>
<feature type="domain" description="Heterokaryon incompatibility" evidence="5">
    <location>
        <begin position="1043"/>
        <end position="1202"/>
    </location>
</feature>
<dbReference type="EMBL" id="JAADYS010000337">
    <property type="protein sequence ID" value="KAF4470475.1"/>
    <property type="molecule type" value="Genomic_DNA"/>
</dbReference>
<feature type="repeat" description="ANK" evidence="3">
    <location>
        <begin position="571"/>
        <end position="603"/>
    </location>
</feature>
<proteinExistence type="predicted"/>
<feature type="repeat" description="ANK" evidence="3">
    <location>
        <begin position="604"/>
        <end position="636"/>
    </location>
</feature>
<evidence type="ECO:0000313" key="7">
    <source>
        <dbReference type="Proteomes" id="UP000554235"/>
    </source>
</evidence>
<comment type="caution">
    <text evidence="6">The sequence shown here is derived from an EMBL/GenBank/DDBJ whole genome shotgun (WGS) entry which is preliminary data.</text>
</comment>
<feature type="repeat" description="ANK" evidence="3">
    <location>
        <begin position="724"/>
        <end position="756"/>
    </location>
</feature>
<feature type="repeat" description="ANK" evidence="3">
    <location>
        <begin position="889"/>
        <end position="921"/>
    </location>
</feature>
<organism evidence="6 7">
    <name type="scientific">Fusarium albosuccineum</name>
    <dbReference type="NCBI Taxonomy" id="1237068"/>
    <lineage>
        <taxon>Eukaryota</taxon>
        <taxon>Fungi</taxon>
        <taxon>Dikarya</taxon>
        <taxon>Ascomycota</taxon>
        <taxon>Pezizomycotina</taxon>
        <taxon>Sordariomycetes</taxon>
        <taxon>Hypocreomycetidae</taxon>
        <taxon>Hypocreales</taxon>
        <taxon>Nectriaceae</taxon>
        <taxon>Fusarium</taxon>
        <taxon>Fusarium decemcellulare species complex</taxon>
    </lineage>
</organism>
<feature type="repeat" description="ANK" evidence="3">
    <location>
        <begin position="71"/>
        <end position="103"/>
    </location>
</feature>
<accession>A0A8H4PFC1</accession>
<feature type="repeat" description="ANK" evidence="3">
    <location>
        <begin position="757"/>
        <end position="789"/>
    </location>
</feature>
<feature type="repeat" description="ANK" evidence="3">
    <location>
        <begin position="236"/>
        <end position="268"/>
    </location>
</feature>
<dbReference type="Pfam" id="PF00023">
    <property type="entry name" value="Ank"/>
    <property type="match status" value="1"/>
</dbReference>
<feature type="repeat" description="ANK" evidence="3">
    <location>
        <begin position="538"/>
        <end position="570"/>
    </location>
</feature>
<dbReference type="SUPFAM" id="SSF48403">
    <property type="entry name" value="Ankyrin repeat"/>
    <property type="match status" value="3"/>
</dbReference>
<feature type="region of interest" description="Disordered" evidence="4">
    <location>
        <begin position="1425"/>
        <end position="1456"/>
    </location>
</feature>
<keyword evidence="1" id="KW-0677">Repeat</keyword>
<dbReference type="OrthoDB" id="10252171at2759"/>
<feature type="region of interest" description="Disordered" evidence="4">
    <location>
        <begin position="1"/>
        <end position="20"/>
    </location>
</feature>
<sequence>MVSPTLGTTPGPKAPTDELEPGILLDQGADVDQTDEDDWTSLHFAAQFSTSWEVLDMLLKAGANVAARSNRGSTALHCAARAPNPEAVRFLVSRGFSTEARTNQGRFALHSAAEEGCSESIRILLDANADMECEDQDGWTPLHFASSGGHLEAVQLLIDRGAIVSSRSHHSRTPLHVAAHQGRSDIVKHLVKSGVDITATDGDRRTALHTVVLSNSLVTTQALLEYDVDIEARDRDGETPLATAVIDNAVEIAGLLVENKANLEAATDTGDKLLHLAVARNLQQMMQLLIENGADVESRDSMGWTPLLDAARQGKAEVVRFLADHGADVMATSNAGATAIHLATPTQNKPLIRLLIKHGVSVDARARNTAETVLMTAAREGNPEIVSLLIQQGADVNAADTDGRRPLHFAATDGHERAVEILLENGANPIAETASGLRPRHFSKGQGHDAITKLLNESTPVSLEAIKESEARSATALLLAAKSGHQARVMQIIDERANIDLLDIDGRSALSVAAEHGHKDLVLALVERKADLSLVDANGASPLWWASRYGHETIVELLLDQGARINTPDTDRQSPLSVATQHGHLATVKLLLERGAKPNSSTGYGKTALMFAVITRNLHMVELLLRFGADANYVTPQGDTALSLAEENGDQELANAIRAAPTYYSTESDETTSSGYLSLSGSFLSTSTMDRRYSSMLLQASANGRLAEMERLIRAGADPEGYGDGETPLYMAAAFGQLDAVVALVEHEADPFHRDEQGRTALTAAARGGHVSIIRLLHELGDCLELRVKTGRGPLLEAASKGQTEDVALLLDLGAKSESKDSRGGTPLWYAATNGHRAVVELLLAHGANIESANKSGCTPLMAAVKSRDRTVARLLLERGAHMRPESIQNLSPLGFAASAGDEAMVDLLLDHRADLNYASDNKRTALHLATLEGNTMVLKMLIEAGAKVDVKDADGRTAFSLAKEKSHDSAVHVLSQARSLRQASQRSARKAEEQGLRRRASYQYQPLTKTNSIRVLELHPGRPGDILRFDLNEVQLNVNASFEALSYEWQDKFGSVPVQCNNEQLLVTPNCKAAMERLRLDSGPRYLWIDAICINQANTKERNQQVAMMTDIYRAATSVLMWLGEETESTRTAFEVLPMMAKARNMFLRASGKLPLDSPSVGEDDDPHELVKRLLQGKGVVEAFSNLLRRTYWSRAWIFQEIVLAGSRGVAICGSQHCQWMVLKHALLASMEHPSTPFASSIFSINYVEDKLLRVGKISLGDAAWTLYYLDATDPRDKIFASLGLASANDNSSVKWPVADYTMTTQEVYVHAARYIIDVDDISEAWRLGIQHSTKAVPHLPSWVPDFKPRDDGMMLNPFPGSELLFKLDIMMRPFTTESSLQIGGCIVDKVIFKLTMTKKHDAYSILLPAAHALARQGRGIYDTYPVGREPESGRDKDEAPKSREPEQPVPRSTNAEALFSTMMDLSKSLVEKSTTAADDYHQIMLGFLASSLSKDNDAPDQSRQTPNYAQQASEQWATMADDEDNFEDFTLSQLKRMEDMLRYGSDLIYTKNGFFGLTNGGEAEEGMSVALIGNSAEFRLLRKGEGRERYYEHVDIVYFNFLGEKIDKLEKISQDAKIERIELR</sequence>
<dbReference type="PROSITE" id="PS50297">
    <property type="entry name" value="ANK_REP_REGION"/>
    <property type="match status" value="21"/>
</dbReference>
<dbReference type="Pfam" id="PF12796">
    <property type="entry name" value="Ank_2"/>
    <property type="match status" value="6"/>
</dbReference>
<feature type="repeat" description="ANK" evidence="3">
    <location>
        <begin position="335"/>
        <end position="367"/>
    </location>
</feature>
<evidence type="ECO:0000256" key="3">
    <source>
        <dbReference type="PROSITE-ProRule" id="PRU00023"/>
    </source>
</evidence>
<feature type="repeat" description="ANK" evidence="3">
    <location>
        <begin position="823"/>
        <end position="855"/>
    </location>
</feature>
<dbReference type="PRINTS" id="PR01415">
    <property type="entry name" value="ANKYRIN"/>
</dbReference>
<feature type="repeat" description="ANK" evidence="3">
    <location>
        <begin position="170"/>
        <end position="202"/>
    </location>
</feature>
<feature type="repeat" description="ANK" evidence="3">
    <location>
        <begin position="922"/>
        <end position="954"/>
    </location>
</feature>
<feature type="repeat" description="ANK" evidence="3">
    <location>
        <begin position="302"/>
        <end position="334"/>
    </location>
</feature>
<feature type="compositionally biased region" description="Basic and acidic residues" evidence="4">
    <location>
        <begin position="1430"/>
        <end position="1448"/>
    </location>
</feature>
<dbReference type="PANTHER" id="PTHR24173:SF74">
    <property type="entry name" value="ANKYRIN REPEAT DOMAIN-CONTAINING PROTEIN 16"/>
    <property type="match status" value="1"/>
</dbReference>
<dbReference type="SMART" id="SM00248">
    <property type="entry name" value="ANK"/>
    <property type="match status" value="25"/>
</dbReference>
<dbReference type="Pfam" id="PF13637">
    <property type="entry name" value="Ank_4"/>
    <property type="match status" value="2"/>
</dbReference>
<dbReference type="Pfam" id="PF06985">
    <property type="entry name" value="HET"/>
    <property type="match status" value="1"/>
</dbReference>
<protein>
    <submittedName>
        <fullName evidence="6">Ankyrin repeat</fullName>
    </submittedName>
</protein>
<feature type="repeat" description="ANK" evidence="3">
    <location>
        <begin position="856"/>
        <end position="888"/>
    </location>
</feature>
<dbReference type="InterPro" id="IPR010730">
    <property type="entry name" value="HET"/>
</dbReference>
<dbReference type="Gene3D" id="1.25.40.20">
    <property type="entry name" value="Ankyrin repeat-containing domain"/>
    <property type="match status" value="7"/>
</dbReference>
<feature type="repeat" description="ANK" evidence="3">
    <location>
        <begin position="203"/>
        <end position="235"/>
    </location>
</feature>
<keyword evidence="7" id="KW-1185">Reference proteome</keyword>
<dbReference type="InterPro" id="IPR002110">
    <property type="entry name" value="Ankyrin_rpt"/>
</dbReference>
<evidence type="ECO:0000313" key="6">
    <source>
        <dbReference type="EMBL" id="KAF4470475.1"/>
    </source>
</evidence>
<feature type="repeat" description="ANK" evidence="3">
    <location>
        <begin position="369"/>
        <end position="401"/>
    </location>
</feature>
<feature type="repeat" description="ANK" evidence="3">
    <location>
        <begin position="505"/>
        <end position="537"/>
    </location>
</feature>
<feature type="repeat" description="ANK" evidence="3">
    <location>
        <begin position="137"/>
        <end position="169"/>
    </location>
</feature>
<name>A0A8H4PFC1_9HYPO</name>
<feature type="repeat" description="ANK" evidence="3">
    <location>
        <begin position="37"/>
        <end position="70"/>
    </location>
</feature>
<feature type="repeat" description="ANK" evidence="3">
    <location>
        <begin position="790"/>
        <end position="822"/>
    </location>
</feature>
<evidence type="ECO:0000256" key="4">
    <source>
        <dbReference type="SAM" id="MobiDB-lite"/>
    </source>
</evidence>
<feature type="repeat" description="ANK" evidence="3">
    <location>
        <begin position="269"/>
        <end position="301"/>
    </location>
</feature>
<dbReference type="PANTHER" id="PTHR24173">
    <property type="entry name" value="ANKYRIN REPEAT CONTAINING"/>
    <property type="match status" value="1"/>
</dbReference>
<evidence type="ECO:0000259" key="5">
    <source>
        <dbReference type="Pfam" id="PF06985"/>
    </source>
</evidence>
<gene>
    <name evidence="6" type="ORF">FALBO_2623</name>
</gene>
<feature type="repeat" description="ANK" evidence="3">
    <location>
        <begin position="402"/>
        <end position="434"/>
    </location>
</feature>
<dbReference type="Proteomes" id="UP000554235">
    <property type="component" value="Unassembled WGS sequence"/>
</dbReference>
<reference evidence="6 7" key="1">
    <citation type="submission" date="2020-01" db="EMBL/GenBank/DDBJ databases">
        <title>Identification and distribution of gene clusters putatively required for synthesis of sphingolipid metabolism inhibitors in phylogenetically diverse species of the filamentous fungus Fusarium.</title>
        <authorList>
            <person name="Kim H.-S."/>
            <person name="Busman M."/>
            <person name="Brown D.W."/>
            <person name="Divon H."/>
            <person name="Uhlig S."/>
            <person name="Proctor R.H."/>
        </authorList>
    </citation>
    <scope>NUCLEOTIDE SEQUENCE [LARGE SCALE GENOMIC DNA]</scope>
    <source>
        <strain evidence="6 7">NRRL 20459</strain>
    </source>
</reference>
<keyword evidence="2 3" id="KW-0040">ANK repeat</keyword>